<protein>
    <submittedName>
        <fullName evidence="2">Uncharacterized protein</fullName>
    </submittedName>
</protein>
<evidence type="ECO:0000256" key="1">
    <source>
        <dbReference type="SAM" id="Phobius"/>
    </source>
</evidence>
<gene>
    <name evidence="2" type="ORF">AVEN_153759_1</name>
</gene>
<reference evidence="2 3" key="1">
    <citation type="journal article" date="2019" name="Sci. Rep.">
        <title>Orb-weaving spider Araneus ventricosus genome elucidates the spidroin gene catalogue.</title>
        <authorList>
            <person name="Kono N."/>
            <person name="Nakamura H."/>
            <person name="Ohtoshi R."/>
            <person name="Moran D.A.P."/>
            <person name="Shinohara A."/>
            <person name="Yoshida Y."/>
            <person name="Fujiwara M."/>
            <person name="Mori M."/>
            <person name="Tomita M."/>
            <person name="Arakawa K."/>
        </authorList>
    </citation>
    <scope>NUCLEOTIDE SEQUENCE [LARGE SCALE GENOMIC DNA]</scope>
</reference>
<accession>A0A4Y2KTQ0</accession>
<evidence type="ECO:0000313" key="3">
    <source>
        <dbReference type="Proteomes" id="UP000499080"/>
    </source>
</evidence>
<dbReference type="AlphaFoldDB" id="A0A4Y2KTQ0"/>
<comment type="caution">
    <text evidence="2">The sequence shown here is derived from an EMBL/GenBank/DDBJ whole genome shotgun (WGS) entry which is preliminary data.</text>
</comment>
<keyword evidence="1" id="KW-0472">Membrane</keyword>
<proteinExistence type="predicted"/>
<dbReference type="EMBL" id="BGPR01004936">
    <property type="protein sequence ID" value="GBN05037.1"/>
    <property type="molecule type" value="Genomic_DNA"/>
</dbReference>
<keyword evidence="1" id="KW-0812">Transmembrane</keyword>
<sequence>MISKVFFRTKRFINKTKLDSLKHGERTPLLTFQSPLDCAMTTLAKPLKTSKKSRSYRFFSLLLLSSVSALLIHSVLIRETVDVLDSQVYCHHFRVSLNATQDESPFLTRLFTTSDILY</sequence>
<keyword evidence="3" id="KW-1185">Reference proteome</keyword>
<keyword evidence="1" id="KW-1133">Transmembrane helix</keyword>
<dbReference type="Proteomes" id="UP000499080">
    <property type="component" value="Unassembled WGS sequence"/>
</dbReference>
<feature type="transmembrane region" description="Helical" evidence="1">
    <location>
        <begin position="58"/>
        <end position="77"/>
    </location>
</feature>
<evidence type="ECO:0000313" key="2">
    <source>
        <dbReference type="EMBL" id="GBN05037.1"/>
    </source>
</evidence>
<name>A0A4Y2KTQ0_ARAVE</name>
<organism evidence="2 3">
    <name type="scientific">Araneus ventricosus</name>
    <name type="common">Orbweaver spider</name>
    <name type="synonym">Epeira ventricosa</name>
    <dbReference type="NCBI Taxonomy" id="182803"/>
    <lineage>
        <taxon>Eukaryota</taxon>
        <taxon>Metazoa</taxon>
        <taxon>Ecdysozoa</taxon>
        <taxon>Arthropoda</taxon>
        <taxon>Chelicerata</taxon>
        <taxon>Arachnida</taxon>
        <taxon>Araneae</taxon>
        <taxon>Araneomorphae</taxon>
        <taxon>Entelegynae</taxon>
        <taxon>Araneoidea</taxon>
        <taxon>Araneidae</taxon>
        <taxon>Araneus</taxon>
    </lineage>
</organism>